<keyword evidence="1" id="KW-0812">Transmembrane</keyword>
<evidence type="ECO:0000256" key="1">
    <source>
        <dbReference type="SAM" id="Phobius"/>
    </source>
</evidence>
<sequence length="128" mass="15066">MNHQKYYFKKTISLCMILCMLFSLGLGIKQLQSLKIENQDFRHQVSNVVEWESMSVPVISSMRLTMMRQEVKIDRIEILRILLQSIQVQLCYLLYMRVILIGFVISSFIRIISYIHHKDGPKGFISPI</sequence>
<dbReference type="EMBL" id="JAQIFT010000068">
    <property type="protein sequence ID" value="MDA3733896.1"/>
    <property type="molecule type" value="Genomic_DNA"/>
</dbReference>
<evidence type="ECO:0000313" key="2">
    <source>
        <dbReference type="EMBL" id="MDA3733896.1"/>
    </source>
</evidence>
<dbReference type="Proteomes" id="UP001169242">
    <property type="component" value="Unassembled WGS sequence"/>
</dbReference>
<organism evidence="2 3">
    <name type="scientific">Holtiella tumoricola</name>
    <dbReference type="NCBI Taxonomy" id="3018743"/>
    <lineage>
        <taxon>Bacteria</taxon>
        <taxon>Bacillati</taxon>
        <taxon>Bacillota</taxon>
        <taxon>Clostridia</taxon>
        <taxon>Lachnospirales</taxon>
        <taxon>Cellulosilyticaceae</taxon>
        <taxon>Holtiella</taxon>
    </lineage>
</organism>
<gene>
    <name evidence="2" type="ORF">PBV87_20695</name>
</gene>
<reference evidence="2" key="1">
    <citation type="journal article" date="2023" name="Int. J. Syst. Evol. Microbiol.">
        <title>&lt;i&gt;Holtiella tumoricola&lt;/i&gt; gen. nov. sp. nov., isolated from a human clinical sample.</title>
        <authorList>
            <person name="Allen-Vercoe E."/>
            <person name="Daigneault M.C."/>
            <person name="Vancuren S.J."/>
            <person name="Cochrane K."/>
            <person name="O'Neal L.L."/>
            <person name="Sankaranarayanan K."/>
            <person name="Lawson P.A."/>
        </authorList>
    </citation>
    <scope>NUCLEOTIDE SEQUENCE</scope>
    <source>
        <strain evidence="2">CC70A</strain>
    </source>
</reference>
<dbReference type="AlphaFoldDB" id="A0AA42DRT1"/>
<name>A0AA42DRT1_9FIRM</name>
<accession>A0AA42DRT1</accession>
<evidence type="ECO:0000313" key="3">
    <source>
        <dbReference type="Proteomes" id="UP001169242"/>
    </source>
</evidence>
<keyword evidence="1" id="KW-1133">Transmembrane helix</keyword>
<proteinExistence type="predicted"/>
<keyword evidence="1" id="KW-0472">Membrane</keyword>
<keyword evidence="3" id="KW-1185">Reference proteome</keyword>
<feature type="transmembrane region" description="Helical" evidence="1">
    <location>
        <begin position="92"/>
        <end position="112"/>
    </location>
</feature>
<protein>
    <submittedName>
        <fullName evidence="2">Uncharacterized protein</fullName>
    </submittedName>
</protein>
<comment type="caution">
    <text evidence="2">The sequence shown here is derived from an EMBL/GenBank/DDBJ whole genome shotgun (WGS) entry which is preliminary data.</text>
</comment>
<dbReference type="RefSeq" id="WP_271013573.1">
    <property type="nucleotide sequence ID" value="NZ_JAQIFT010000068.1"/>
</dbReference>